<sequence>WKGELNDSNPCVTSCPSDDQFKDFFDQALNSDEPTTLEHITSETYVPVLDDPITELEVREQVAHLKSEKAAGTDGIPPGVIRLLPATWIVFITIILNKLFLNSVYPQSWSLAKLFTIYKKGNKLLPSNYRGITIINCLAKVFDMILCHRLQLWFRPYREQAGSQRGRGCLEH</sequence>
<keyword evidence="2" id="KW-1185">Reference proteome</keyword>
<dbReference type="AlphaFoldDB" id="A0AAV2R091"/>
<dbReference type="PANTHER" id="PTHR19446">
    <property type="entry name" value="REVERSE TRANSCRIPTASES"/>
    <property type="match status" value="1"/>
</dbReference>
<gene>
    <name evidence="1" type="ORF">MNOR_LOCUS19284</name>
</gene>
<name>A0AAV2R091_MEGNR</name>
<accession>A0AAV2R091</accession>
<evidence type="ECO:0000313" key="1">
    <source>
        <dbReference type="EMBL" id="CAL4110074.1"/>
    </source>
</evidence>
<reference evidence="1 2" key="1">
    <citation type="submission" date="2024-05" db="EMBL/GenBank/DDBJ databases">
        <authorList>
            <person name="Wallberg A."/>
        </authorList>
    </citation>
    <scope>NUCLEOTIDE SEQUENCE [LARGE SCALE GENOMIC DNA]</scope>
</reference>
<evidence type="ECO:0008006" key="3">
    <source>
        <dbReference type="Google" id="ProtNLM"/>
    </source>
</evidence>
<feature type="non-terminal residue" evidence="1">
    <location>
        <position position="172"/>
    </location>
</feature>
<dbReference type="Proteomes" id="UP001497623">
    <property type="component" value="Unassembled WGS sequence"/>
</dbReference>
<comment type="caution">
    <text evidence="1">The sequence shown here is derived from an EMBL/GenBank/DDBJ whole genome shotgun (WGS) entry which is preliminary data.</text>
</comment>
<evidence type="ECO:0000313" key="2">
    <source>
        <dbReference type="Proteomes" id="UP001497623"/>
    </source>
</evidence>
<feature type="non-terminal residue" evidence="1">
    <location>
        <position position="1"/>
    </location>
</feature>
<dbReference type="EMBL" id="CAXKWB010014233">
    <property type="protein sequence ID" value="CAL4110074.1"/>
    <property type="molecule type" value="Genomic_DNA"/>
</dbReference>
<proteinExistence type="predicted"/>
<organism evidence="1 2">
    <name type="scientific">Meganyctiphanes norvegica</name>
    <name type="common">Northern krill</name>
    <name type="synonym">Thysanopoda norvegica</name>
    <dbReference type="NCBI Taxonomy" id="48144"/>
    <lineage>
        <taxon>Eukaryota</taxon>
        <taxon>Metazoa</taxon>
        <taxon>Ecdysozoa</taxon>
        <taxon>Arthropoda</taxon>
        <taxon>Crustacea</taxon>
        <taxon>Multicrustacea</taxon>
        <taxon>Malacostraca</taxon>
        <taxon>Eumalacostraca</taxon>
        <taxon>Eucarida</taxon>
        <taxon>Euphausiacea</taxon>
        <taxon>Euphausiidae</taxon>
        <taxon>Meganyctiphanes</taxon>
    </lineage>
</organism>
<protein>
    <recommendedName>
        <fullName evidence="3">Reverse transcriptase</fullName>
    </recommendedName>
</protein>